<evidence type="ECO:0000313" key="2">
    <source>
        <dbReference type="Proteomes" id="UP000714275"/>
    </source>
</evidence>
<name>A0A9P6ZWV2_9AGAM</name>
<dbReference type="Proteomes" id="UP000714275">
    <property type="component" value="Unassembled WGS sequence"/>
</dbReference>
<protein>
    <submittedName>
        <fullName evidence="1">Uncharacterized protein</fullName>
    </submittedName>
</protein>
<dbReference type="OrthoDB" id="3256283at2759"/>
<reference evidence="1" key="1">
    <citation type="journal article" date="2020" name="New Phytol.">
        <title>Comparative genomics reveals dynamic genome evolution in host specialist ectomycorrhizal fungi.</title>
        <authorList>
            <person name="Lofgren L.A."/>
            <person name="Nguyen N.H."/>
            <person name="Vilgalys R."/>
            <person name="Ruytinx J."/>
            <person name="Liao H.L."/>
            <person name="Branco S."/>
            <person name="Kuo A."/>
            <person name="LaButti K."/>
            <person name="Lipzen A."/>
            <person name="Andreopoulos W."/>
            <person name="Pangilinan J."/>
            <person name="Riley R."/>
            <person name="Hundley H."/>
            <person name="Na H."/>
            <person name="Barry K."/>
            <person name="Grigoriev I.V."/>
            <person name="Stajich J.E."/>
            <person name="Kennedy P.G."/>
        </authorList>
    </citation>
    <scope>NUCLEOTIDE SEQUENCE</scope>
    <source>
        <strain evidence="1">DOB743</strain>
    </source>
</reference>
<sequence>LPPQCGVKTAKGIWKMKRVWVGEGDAEAGEYENELFEGYFSFSVSYDEMYRKAGHGSGSTCRFAFWGVRAMKDNTGKEIGLGPGKGI</sequence>
<comment type="caution">
    <text evidence="1">The sequence shown here is derived from an EMBL/GenBank/DDBJ whole genome shotgun (WGS) entry which is preliminary data.</text>
</comment>
<evidence type="ECO:0000313" key="1">
    <source>
        <dbReference type="EMBL" id="KAG1778238.1"/>
    </source>
</evidence>
<proteinExistence type="predicted"/>
<feature type="non-terminal residue" evidence="1">
    <location>
        <position position="87"/>
    </location>
</feature>
<feature type="non-terminal residue" evidence="1">
    <location>
        <position position="1"/>
    </location>
</feature>
<accession>A0A9P6ZWV2</accession>
<organism evidence="1 2">
    <name type="scientific">Suillus placidus</name>
    <dbReference type="NCBI Taxonomy" id="48579"/>
    <lineage>
        <taxon>Eukaryota</taxon>
        <taxon>Fungi</taxon>
        <taxon>Dikarya</taxon>
        <taxon>Basidiomycota</taxon>
        <taxon>Agaricomycotina</taxon>
        <taxon>Agaricomycetes</taxon>
        <taxon>Agaricomycetidae</taxon>
        <taxon>Boletales</taxon>
        <taxon>Suillineae</taxon>
        <taxon>Suillaceae</taxon>
        <taxon>Suillus</taxon>
    </lineage>
</organism>
<keyword evidence="2" id="KW-1185">Reference proteome</keyword>
<dbReference type="EMBL" id="JABBWD010000016">
    <property type="protein sequence ID" value="KAG1778238.1"/>
    <property type="molecule type" value="Genomic_DNA"/>
</dbReference>
<gene>
    <name evidence="1" type="ORF">EV702DRAFT_928217</name>
</gene>
<dbReference type="AlphaFoldDB" id="A0A9P6ZWV2"/>